<evidence type="ECO:0008006" key="5">
    <source>
        <dbReference type="Google" id="ProtNLM"/>
    </source>
</evidence>
<proteinExistence type="predicted"/>
<gene>
    <name evidence="3" type="ORF">JMJ35_002730</name>
</gene>
<evidence type="ECO:0000313" key="4">
    <source>
        <dbReference type="Proteomes" id="UP001166286"/>
    </source>
</evidence>
<reference evidence="3" key="1">
    <citation type="submission" date="2023-03" db="EMBL/GenBank/DDBJ databases">
        <title>Complete genome of Cladonia borealis.</title>
        <authorList>
            <person name="Park H."/>
        </authorList>
    </citation>
    <scope>NUCLEOTIDE SEQUENCE</scope>
    <source>
        <strain evidence="3">ANT050790</strain>
    </source>
</reference>
<comment type="caution">
    <text evidence="3">The sequence shown here is derived from an EMBL/GenBank/DDBJ whole genome shotgun (WGS) entry which is preliminary data.</text>
</comment>
<accession>A0AA39UDC0</accession>
<dbReference type="AlphaFoldDB" id="A0AA39UDC0"/>
<keyword evidence="2" id="KW-0472">Membrane</keyword>
<feature type="transmembrane region" description="Helical" evidence="2">
    <location>
        <begin position="169"/>
        <end position="190"/>
    </location>
</feature>
<feature type="region of interest" description="Disordered" evidence="1">
    <location>
        <begin position="112"/>
        <end position="163"/>
    </location>
</feature>
<name>A0AA39UDC0_9LECA</name>
<keyword evidence="2" id="KW-0812">Transmembrane</keyword>
<organism evidence="3 4">
    <name type="scientific">Cladonia borealis</name>
    <dbReference type="NCBI Taxonomy" id="184061"/>
    <lineage>
        <taxon>Eukaryota</taxon>
        <taxon>Fungi</taxon>
        <taxon>Dikarya</taxon>
        <taxon>Ascomycota</taxon>
        <taxon>Pezizomycotina</taxon>
        <taxon>Lecanoromycetes</taxon>
        <taxon>OSLEUM clade</taxon>
        <taxon>Lecanoromycetidae</taxon>
        <taxon>Lecanorales</taxon>
        <taxon>Lecanorineae</taxon>
        <taxon>Cladoniaceae</taxon>
        <taxon>Cladonia</taxon>
    </lineage>
</organism>
<keyword evidence="4" id="KW-1185">Reference proteome</keyword>
<dbReference type="Proteomes" id="UP001166286">
    <property type="component" value="Unassembled WGS sequence"/>
</dbReference>
<evidence type="ECO:0000256" key="1">
    <source>
        <dbReference type="SAM" id="MobiDB-lite"/>
    </source>
</evidence>
<sequence length="204" mass="20637">MPLLPTLHAIPAVHCRLGFVQQVIAITQAPGFDSLSPCEQNIAVAVIDDSSSPECPGGSPPYCFCEAEAASQEYFDQISTNILKSCLTSPAATIFAAYCSLGDAMTAGTTAASKSTSTSSSSSYSLSPSSSEARTTTSSAAQGASSISTSTSGPTSSSNSGSGLDTSDIVALAVGIPGTIGTIAGAHFAYKTYKKKSARSEKHT</sequence>
<protein>
    <recommendedName>
        <fullName evidence="5">Extracellular membrane protein CFEM domain-containing protein</fullName>
    </recommendedName>
</protein>
<dbReference type="EMBL" id="JAFEKC020000004">
    <property type="protein sequence ID" value="KAK0515351.1"/>
    <property type="molecule type" value="Genomic_DNA"/>
</dbReference>
<evidence type="ECO:0000256" key="2">
    <source>
        <dbReference type="SAM" id="Phobius"/>
    </source>
</evidence>
<keyword evidence="2" id="KW-1133">Transmembrane helix</keyword>
<evidence type="ECO:0000313" key="3">
    <source>
        <dbReference type="EMBL" id="KAK0515351.1"/>
    </source>
</evidence>